<dbReference type="KEGG" id="nsl:BOX37_16415"/>
<dbReference type="InterPro" id="IPR036249">
    <property type="entry name" value="Thioredoxin-like_sf"/>
</dbReference>
<dbReference type="PANTHER" id="PTHR13887:SF55">
    <property type="entry name" value="SLR0313 PROTEIN"/>
    <property type="match status" value="1"/>
</dbReference>
<dbReference type="Proteomes" id="UP000183810">
    <property type="component" value="Chromosome"/>
</dbReference>
<dbReference type="SUPFAM" id="SSF52833">
    <property type="entry name" value="Thioredoxin-like"/>
    <property type="match status" value="1"/>
</dbReference>
<evidence type="ECO:0000313" key="4">
    <source>
        <dbReference type="EMBL" id="APE38411.1"/>
    </source>
</evidence>
<dbReference type="EMBL" id="CP018082">
    <property type="protein sequence ID" value="APE38411.1"/>
    <property type="molecule type" value="Genomic_DNA"/>
</dbReference>
<feature type="domain" description="Thioredoxin" evidence="3">
    <location>
        <begin position="27"/>
        <end position="219"/>
    </location>
</feature>
<name>A0A1J0W261_9NOCA</name>
<keyword evidence="5" id="KW-1185">Reference proteome</keyword>
<dbReference type="AlphaFoldDB" id="A0A1J0W261"/>
<dbReference type="RefSeq" id="WP_071931580.1">
    <property type="nucleotide sequence ID" value="NZ_CP018082.1"/>
</dbReference>
<dbReference type="PANTHER" id="PTHR13887">
    <property type="entry name" value="GLUTATHIONE S-TRANSFERASE KAPPA"/>
    <property type="match status" value="1"/>
</dbReference>
<dbReference type="PROSITE" id="PS51352">
    <property type="entry name" value="THIOREDOXIN_2"/>
    <property type="match status" value="1"/>
</dbReference>
<dbReference type="InterPro" id="IPR012336">
    <property type="entry name" value="Thioredoxin-like_fold"/>
</dbReference>
<dbReference type="Gene3D" id="3.40.30.10">
    <property type="entry name" value="Glutaredoxin"/>
    <property type="match status" value="1"/>
</dbReference>
<evidence type="ECO:0000256" key="2">
    <source>
        <dbReference type="SAM" id="MobiDB-lite"/>
    </source>
</evidence>
<dbReference type="InterPro" id="IPR013766">
    <property type="entry name" value="Thioredoxin_domain"/>
</dbReference>
<evidence type="ECO:0000256" key="1">
    <source>
        <dbReference type="ARBA" id="ARBA00005791"/>
    </source>
</evidence>
<evidence type="ECO:0000313" key="5">
    <source>
        <dbReference type="Proteomes" id="UP000183810"/>
    </source>
</evidence>
<reference evidence="4" key="1">
    <citation type="submission" date="2016-11" db="EMBL/GenBank/DDBJ databases">
        <authorList>
            <person name="Jaros S."/>
            <person name="Januszkiewicz K."/>
            <person name="Wedrychowicz H."/>
        </authorList>
    </citation>
    <scope>NUCLEOTIDE SEQUENCE [LARGE SCALE GENOMIC DNA]</scope>
    <source>
        <strain evidence="4">Y48</strain>
    </source>
</reference>
<dbReference type="OrthoDB" id="117402at2"/>
<proteinExistence type="inferred from homology"/>
<organism evidence="4 5">
    <name type="scientific">Nocardia mangyaensis</name>
    <dbReference type="NCBI Taxonomy" id="2213200"/>
    <lineage>
        <taxon>Bacteria</taxon>
        <taxon>Bacillati</taxon>
        <taxon>Actinomycetota</taxon>
        <taxon>Actinomycetes</taxon>
        <taxon>Mycobacteriales</taxon>
        <taxon>Nocardiaceae</taxon>
        <taxon>Nocardia</taxon>
    </lineage>
</organism>
<evidence type="ECO:0000259" key="3">
    <source>
        <dbReference type="PROSITE" id="PS51352"/>
    </source>
</evidence>
<comment type="similarity">
    <text evidence="1">Belongs to the thioredoxin family. DsbA subfamily.</text>
</comment>
<dbReference type="Pfam" id="PF13462">
    <property type="entry name" value="Thioredoxin_4"/>
    <property type="match status" value="1"/>
</dbReference>
<feature type="region of interest" description="Disordered" evidence="2">
    <location>
        <begin position="33"/>
        <end position="53"/>
    </location>
</feature>
<protein>
    <submittedName>
        <fullName evidence="4">Thioredoxin</fullName>
    </submittedName>
</protein>
<accession>A0A1J0W261</accession>
<gene>
    <name evidence="4" type="ORF">BOX37_16415</name>
</gene>
<sequence length="219" mass="23793">MSRRVRILTTVATVLVIAVGAVVLAAARTDERAPARDADSTAEPAVAVRPNSHRLSDPAGARVTLVEFLDFECEACGAIYPAMERLRAEYGDRVSFVVRYFPIPAHRNSGRAALAAEAAAEQGGFERMYQRLFETQAEWGEKQFPQDAVFRGLATEIGLDMAAFDRAYNHPRTATRVQADFDEGLSLGVQGTPTFFINGKKITVTGSRELAAALDSALE</sequence>